<dbReference type="Gene3D" id="3.20.20.190">
    <property type="entry name" value="Phosphatidylinositol (PI) phosphodiesterase"/>
    <property type="match status" value="1"/>
</dbReference>
<gene>
    <name evidence="2" type="ORF">MNBD_IGNAVI01-2473</name>
</gene>
<proteinExistence type="predicted"/>
<sequence length="290" mass="33347">MKKSILIKTFFLISFYLLYLNNSIAQTSKAHIKQTNQKVEDHFPKPKNGGTYVIAHRGAHIGIPENTIAAYKKAIELGCDFVEIDLRKTKDGRFVSVHNSTVDAYTEGKVTGKVSDFTLVELKKLNIGKRIGAEWENERIPTFEEILSLCKGKIGIYLDLKEPDVKAQVRLIKRFGMERDIVWYIPASHMDVIKEVKKYCDECFVMPDPGPKENITKVFKEVRPRVIATDMGELNEGYMKIAKKYSIKVFVDEDKGTEDEWKKILSWGTDGIQTDNPEHLINYLKNRKQR</sequence>
<accession>A0A3B1CE79</accession>
<dbReference type="InterPro" id="IPR030395">
    <property type="entry name" value="GP_PDE_dom"/>
</dbReference>
<dbReference type="GO" id="GO:0006629">
    <property type="term" value="P:lipid metabolic process"/>
    <property type="evidence" value="ECO:0007669"/>
    <property type="project" value="InterPro"/>
</dbReference>
<dbReference type="EC" id="3.1.4.46" evidence="2"/>
<dbReference type="PROSITE" id="PS50007">
    <property type="entry name" value="PIPLC_X_DOMAIN"/>
    <property type="match status" value="1"/>
</dbReference>
<dbReference type="InterPro" id="IPR017946">
    <property type="entry name" value="PLC-like_Pdiesterase_TIM-brl"/>
</dbReference>
<dbReference type="SUPFAM" id="SSF51695">
    <property type="entry name" value="PLC-like phosphodiesterases"/>
    <property type="match status" value="1"/>
</dbReference>
<evidence type="ECO:0000259" key="1">
    <source>
        <dbReference type="PROSITE" id="PS51704"/>
    </source>
</evidence>
<feature type="domain" description="GP-PDE" evidence="1">
    <location>
        <begin position="51"/>
        <end position="284"/>
    </location>
</feature>
<organism evidence="2">
    <name type="scientific">hydrothermal vent metagenome</name>
    <dbReference type="NCBI Taxonomy" id="652676"/>
    <lineage>
        <taxon>unclassified sequences</taxon>
        <taxon>metagenomes</taxon>
        <taxon>ecological metagenomes</taxon>
    </lineage>
</organism>
<name>A0A3B1CE79_9ZZZZ</name>
<dbReference type="CDD" id="cd08566">
    <property type="entry name" value="GDPD_AtGDE_like"/>
    <property type="match status" value="1"/>
</dbReference>
<dbReference type="AlphaFoldDB" id="A0A3B1CE79"/>
<evidence type="ECO:0000313" key="2">
    <source>
        <dbReference type="EMBL" id="VAX23033.1"/>
    </source>
</evidence>
<keyword evidence="2" id="KW-0378">Hydrolase</keyword>
<dbReference type="PANTHER" id="PTHR46211">
    <property type="entry name" value="GLYCEROPHOSPHORYL DIESTER PHOSPHODIESTERASE"/>
    <property type="match status" value="1"/>
</dbReference>
<dbReference type="EMBL" id="UOGD01000239">
    <property type="protein sequence ID" value="VAX23033.1"/>
    <property type="molecule type" value="Genomic_DNA"/>
</dbReference>
<dbReference type="PROSITE" id="PS51704">
    <property type="entry name" value="GP_PDE"/>
    <property type="match status" value="1"/>
</dbReference>
<dbReference type="GO" id="GO:0008889">
    <property type="term" value="F:glycerophosphodiester phosphodiesterase activity"/>
    <property type="evidence" value="ECO:0007669"/>
    <property type="project" value="UniProtKB-EC"/>
</dbReference>
<dbReference type="Pfam" id="PF03009">
    <property type="entry name" value="GDPD"/>
    <property type="match status" value="1"/>
</dbReference>
<dbReference type="PANTHER" id="PTHR46211:SF14">
    <property type="entry name" value="GLYCEROPHOSPHODIESTER PHOSPHODIESTERASE"/>
    <property type="match status" value="1"/>
</dbReference>
<reference evidence="2" key="1">
    <citation type="submission" date="2018-06" db="EMBL/GenBank/DDBJ databases">
        <authorList>
            <person name="Zhirakovskaya E."/>
        </authorList>
    </citation>
    <scope>NUCLEOTIDE SEQUENCE</scope>
</reference>
<protein>
    <submittedName>
        <fullName evidence="2">Glycerophosphoryl diester phosphodiesterase</fullName>
        <ecNumber evidence="2">3.1.4.46</ecNumber>
    </submittedName>
</protein>